<reference evidence="1 2" key="1">
    <citation type="journal article" date="2019" name="Commun. Biol.">
        <title>The bagworm genome reveals a unique fibroin gene that provides high tensile strength.</title>
        <authorList>
            <person name="Kono N."/>
            <person name="Nakamura H."/>
            <person name="Ohtoshi R."/>
            <person name="Tomita M."/>
            <person name="Numata K."/>
            <person name="Arakawa K."/>
        </authorList>
    </citation>
    <scope>NUCLEOTIDE SEQUENCE [LARGE SCALE GENOMIC DNA]</scope>
</reference>
<evidence type="ECO:0000313" key="2">
    <source>
        <dbReference type="Proteomes" id="UP000299102"/>
    </source>
</evidence>
<sequence>MARIPLSPQYPTYPKLFPLQQSTPPIIRYSIRIQEADNALSSTIFSHETGTAIDSGLGSDLTSTLDFDCHSTLSSYRIDRELNKE</sequence>
<keyword evidence="2" id="KW-1185">Reference proteome</keyword>
<protein>
    <submittedName>
        <fullName evidence="1">Uncharacterized protein</fullName>
    </submittedName>
</protein>
<name>A0A4C1WB41_EUMVA</name>
<dbReference type="AlphaFoldDB" id="A0A4C1WB41"/>
<gene>
    <name evidence="1" type="ORF">EVAR_38966_1</name>
</gene>
<dbReference type="EMBL" id="BGZK01000500">
    <property type="protein sequence ID" value="GBP47365.1"/>
    <property type="molecule type" value="Genomic_DNA"/>
</dbReference>
<accession>A0A4C1WB41</accession>
<comment type="caution">
    <text evidence="1">The sequence shown here is derived from an EMBL/GenBank/DDBJ whole genome shotgun (WGS) entry which is preliminary data.</text>
</comment>
<organism evidence="1 2">
    <name type="scientific">Eumeta variegata</name>
    <name type="common">Bagworm moth</name>
    <name type="synonym">Eumeta japonica</name>
    <dbReference type="NCBI Taxonomy" id="151549"/>
    <lineage>
        <taxon>Eukaryota</taxon>
        <taxon>Metazoa</taxon>
        <taxon>Ecdysozoa</taxon>
        <taxon>Arthropoda</taxon>
        <taxon>Hexapoda</taxon>
        <taxon>Insecta</taxon>
        <taxon>Pterygota</taxon>
        <taxon>Neoptera</taxon>
        <taxon>Endopterygota</taxon>
        <taxon>Lepidoptera</taxon>
        <taxon>Glossata</taxon>
        <taxon>Ditrysia</taxon>
        <taxon>Tineoidea</taxon>
        <taxon>Psychidae</taxon>
        <taxon>Oiketicinae</taxon>
        <taxon>Eumeta</taxon>
    </lineage>
</organism>
<proteinExistence type="predicted"/>
<dbReference type="Proteomes" id="UP000299102">
    <property type="component" value="Unassembled WGS sequence"/>
</dbReference>
<evidence type="ECO:0000313" key="1">
    <source>
        <dbReference type="EMBL" id="GBP47365.1"/>
    </source>
</evidence>